<protein>
    <submittedName>
        <fullName evidence="2">H-NS family nucleoid-associated regulatory protein</fullName>
    </submittedName>
</protein>
<sequence length="144" mass="16497">MWEHSRNPSRECPRVHARVIHVLLPALHRAGLRTTPRYRDSATGQTWAGKGLMPAWLRQRLDAGAQLSDFEVNFLCSSWMKRLSTHEMRSHTAVPFLRTSTRWTLPFTPAAQSLPAYEKWIRWTMAPLKSGIQVTAVPPLVGIW</sequence>
<dbReference type="Pfam" id="PF00816">
    <property type="entry name" value="Histone_HNS"/>
    <property type="match status" value="1"/>
</dbReference>
<dbReference type="EMBL" id="JBBUTF010000013">
    <property type="protein sequence ID" value="MEK8027228.1"/>
    <property type="molecule type" value="Genomic_DNA"/>
</dbReference>
<comment type="caution">
    <text evidence="2">The sequence shown here is derived from an EMBL/GenBank/DDBJ whole genome shotgun (WGS) entry which is preliminary data.</text>
</comment>
<dbReference type="Gene3D" id="4.10.430.10">
    <property type="entry name" value="Histone-like protein H-NS, C-terminal domain"/>
    <property type="match status" value="1"/>
</dbReference>
<dbReference type="InterPro" id="IPR027444">
    <property type="entry name" value="H-NS_C_dom"/>
</dbReference>
<accession>A0ABU9BCD1</accession>
<feature type="domain" description="DNA-binding protein H-NS-like C-terminal" evidence="1">
    <location>
        <begin position="26"/>
        <end position="72"/>
    </location>
</feature>
<evidence type="ECO:0000313" key="3">
    <source>
        <dbReference type="Proteomes" id="UP001368500"/>
    </source>
</evidence>
<dbReference type="InterPro" id="IPR037150">
    <property type="entry name" value="H-NS_C_dom_sf"/>
</dbReference>
<reference evidence="2 3" key="1">
    <citation type="submission" date="2024-04" db="EMBL/GenBank/DDBJ databases">
        <title>Novel species of the genus Ideonella isolated from streams.</title>
        <authorList>
            <person name="Lu H."/>
        </authorList>
    </citation>
    <scope>NUCLEOTIDE SEQUENCE [LARGE SCALE GENOMIC DNA]</scope>
    <source>
        <strain evidence="2 3">BYS139W</strain>
    </source>
</reference>
<evidence type="ECO:0000313" key="2">
    <source>
        <dbReference type="EMBL" id="MEK8027228.1"/>
    </source>
</evidence>
<keyword evidence="3" id="KW-1185">Reference proteome</keyword>
<dbReference type="Proteomes" id="UP001368500">
    <property type="component" value="Unassembled WGS sequence"/>
</dbReference>
<dbReference type="SMART" id="SM00528">
    <property type="entry name" value="HNS"/>
    <property type="match status" value="1"/>
</dbReference>
<evidence type="ECO:0000259" key="1">
    <source>
        <dbReference type="SMART" id="SM00528"/>
    </source>
</evidence>
<proteinExistence type="predicted"/>
<name>A0ABU9BCD1_9BURK</name>
<dbReference type="SUPFAM" id="SSF81273">
    <property type="entry name" value="H-NS histone-like proteins"/>
    <property type="match status" value="1"/>
</dbReference>
<organism evidence="2 3">
    <name type="scientific">Pseudaquabacterium rugosum</name>
    <dbReference type="NCBI Taxonomy" id="2984194"/>
    <lineage>
        <taxon>Bacteria</taxon>
        <taxon>Pseudomonadati</taxon>
        <taxon>Pseudomonadota</taxon>
        <taxon>Betaproteobacteria</taxon>
        <taxon>Burkholderiales</taxon>
        <taxon>Sphaerotilaceae</taxon>
        <taxon>Pseudaquabacterium</taxon>
    </lineage>
</organism>
<gene>
    <name evidence="2" type="ORF">AACH11_14775</name>
</gene>